<dbReference type="InterPro" id="IPR011044">
    <property type="entry name" value="Quino_amine_DH_bsu"/>
</dbReference>
<keyword evidence="2" id="KW-1185">Reference proteome</keyword>
<dbReference type="Gene3D" id="3.40.50.12580">
    <property type="match status" value="1"/>
</dbReference>
<comment type="caution">
    <text evidence="1">The sequence shown here is derived from an EMBL/GenBank/DDBJ whole genome shotgun (WGS) entry which is preliminary data.</text>
</comment>
<sequence length="843" mass="97194">MRKHQQEQLQNLVTTLYEATDEIKRQFKQKNIPTVINLLSDCQDAAVYIGEFIEDLEGEGTRTVELLTAYHTSLYNIAVKIEKINGSFIAQLKKELRMIENSVKNELKPNKLEVVFFPYKASMWDSLESVWMAANEDEQCEAYVVPIPYFDRNPDGSFGDIHYEGGDMPEYVPVTHYESYDISIRRPDVVYIHNPYDDYNSVTSVDPRFYSQELKEYTETLVYIPYYSTSGGMAEGQKSCSAYYHADYIVTQSEKQRNFFDSTFSKKMLPLGSPKFDRVIRICNNPPAPPTAWKAKMAGKKNYFFNTSINGLLSNTEVFLKKIQYVFNVFAVHDNVCLLWRPHPLLESTLDSMRPEYKQIYSLLKRFFIENDIGIYDDTPDITSTIALCDAYIGDSGTSVVSLFGIVGKPIFILDNNINSAPDEDDWRGAIISRIFNVYSDDRWLITRGDKLYYSPDNNYKYQYMCDLSDYAYGDYYSYALTVGDRTYICPKNAQDIIVFYENKISKRIRLKRCTERPGSFDGAISCGKFIFLIPRLYPAIVRYNTENGEIHYFDTNLDVINGKKNGEHLVGGYCVQNGYLFIASPVSNHVLAIEAQSGKEQVLTTGANNTFGCMALSSDGTNLWFLPFSGTAVTCWNPKSGEIREYSDFPENLKCRNIHFGFECMDRPFSRPAFSGDYVYLAPYWSNMYIKLNRVTGESAEWEPPFDAPDAIKNGYYASWCKSWFVYPTDEDNKCYHLFSLYDTKLYNVDLENSKYEEIKIEFDNNELKANEPGFRRNSEWLQYCCEENAFNTLSDFLEGDITGNNFNKEYQIKAYEEIAANNDGSCGEKIHKFIKEQLNIN</sequence>
<gene>
    <name evidence="1" type="ORF">A7K91_06225</name>
</gene>
<dbReference type="AlphaFoldDB" id="A0A1A5YD75"/>
<dbReference type="STRING" id="1844972.A7K91_06225"/>
<dbReference type="InterPro" id="IPR043148">
    <property type="entry name" value="TagF_C"/>
</dbReference>
<dbReference type="OrthoDB" id="1662110at2"/>
<dbReference type="Gene3D" id="2.130.10.10">
    <property type="entry name" value="YVTN repeat-like/Quinoprotein amine dehydrogenase"/>
    <property type="match status" value="1"/>
</dbReference>
<evidence type="ECO:0000313" key="1">
    <source>
        <dbReference type="EMBL" id="OBR63548.1"/>
    </source>
</evidence>
<protein>
    <recommendedName>
        <fullName evidence="3">CDP-Glycerol:Poly(Glycerophosphate) glycerophosphotransferase</fullName>
    </recommendedName>
</protein>
<proteinExistence type="predicted"/>
<evidence type="ECO:0000313" key="2">
    <source>
        <dbReference type="Proteomes" id="UP000092024"/>
    </source>
</evidence>
<dbReference type="EMBL" id="LYPA01000071">
    <property type="protein sequence ID" value="OBR63548.1"/>
    <property type="molecule type" value="Genomic_DNA"/>
</dbReference>
<dbReference type="SUPFAM" id="SSF53756">
    <property type="entry name" value="UDP-Glycosyltransferase/glycogen phosphorylase"/>
    <property type="match status" value="1"/>
</dbReference>
<dbReference type="InterPro" id="IPR015943">
    <property type="entry name" value="WD40/YVTN_repeat-like_dom_sf"/>
</dbReference>
<dbReference type="SUPFAM" id="SSF50969">
    <property type="entry name" value="YVTN repeat-like/Quinoprotein amine dehydrogenase"/>
    <property type="match status" value="1"/>
</dbReference>
<evidence type="ECO:0008006" key="3">
    <source>
        <dbReference type="Google" id="ProtNLM"/>
    </source>
</evidence>
<dbReference type="Proteomes" id="UP000092024">
    <property type="component" value="Unassembled WGS sequence"/>
</dbReference>
<organism evidence="1 2">
    <name type="scientific">Paenibacillus oryzae</name>
    <dbReference type="NCBI Taxonomy" id="1844972"/>
    <lineage>
        <taxon>Bacteria</taxon>
        <taxon>Bacillati</taxon>
        <taxon>Bacillota</taxon>
        <taxon>Bacilli</taxon>
        <taxon>Bacillales</taxon>
        <taxon>Paenibacillaceae</taxon>
        <taxon>Paenibacillus</taxon>
    </lineage>
</organism>
<name>A0A1A5YD75_9BACL</name>
<dbReference type="RefSeq" id="WP_068685979.1">
    <property type="nucleotide sequence ID" value="NZ_LYPA01000071.1"/>
</dbReference>
<reference evidence="1 2" key="1">
    <citation type="submission" date="2016-05" db="EMBL/GenBank/DDBJ databases">
        <title>Paenibacillus oryzae. sp. nov., isolated from the rice root.</title>
        <authorList>
            <person name="Zhang J."/>
            <person name="Zhang X."/>
        </authorList>
    </citation>
    <scope>NUCLEOTIDE SEQUENCE [LARGE SCALE GENOMIC DNA]</scope>
    <source>
        <strain evidence="1 2">1DrF-4</strain>
    </source>
</reference>
<accession>A0A1A5YD75</accession>